<keyword evidence="2 7" id="KW-0479">Metal-binding</keyword>
<feature type="binding site" evidence="7">
    <location>
        <position position="72"/>
    </location>
    <ligand>
        <name>Fe(3+)</name>
        <dbReference type="ChEBI" id="CHEBI:29034"/>
    </ligand>
</feature>
<feature type="binding site" evidence="7">
    <location>
        <position position="74"/>
    </location>
    <ligand>
        <name>Fe(3+)</name>
        <dbReference type="ChEBI" id="CHEBI:29034"/>
    </ligand>
</feature>
<dbReference type="GO" id="GO:0019556">
    <property type="term" value="P:L-histidine catabolic process to glutamate and formamide"/>
    <property type="evidence" value="ECO:0007669"/>
    <property type="project" value="UniProtKB-UniRule"/>
</dbReference>
<dbReference type="CDD" id="cd01296">
    <property type="entry name" value="Imidazolone-5PH"/>
    <property type="match status" value="1"/>
</dbReference>
<comment type="caution">
    <text evidence="9">The sequence shown here is derived from an EMBL/GenBank/DDBJ whole genome shotgun (WGS) entry which is preliminary data.</text>
</comment>
<dbReference type="GO" id="GO:0050480">
    <property type="term" value="F:imidazolonepropionase activity"/>
    <property type="evidence" value="ECO:0007669"/>
    <property type="project" value="UniProtKB-UniRule"/>
</dbReference>
<feature type="binding site" evidence="7">
    <location>
        <position position="322"/>
    </location>
    <ligand>
        <name>4-imidazolone-5-propanoate</name>
        <dbReference type="ChEBI" id="CHEBI:77893"/>
    </ligand>
</feature>
<evidence type="ECO:0000256" key="6">
    <source>
        <dbReference type="ARBA" id="ARBA00023004"/>
    </source>
</evidence>
<dbReference type="PANTHER" id="PTHR42752">
    <property type="entry name" value="IMIDAZOLONEPROPIONASE"/>
    <property type="match status" value="1"/>
</dbReference>
<organism evidence="9 10">
    <name type="scientific">Umboniibacter marinipuniceus</name>
    <dbReference type="NCBI Taxonomy" id="569599"/>
    <lineage>
        <taxon>Bacteria</taxon>
        <taxon>Pseudomonadati</taxon>
        <taxon>Pseudomonadota</taxon>
        <taxon>Gammaproteobacteria</taxon>
        <taxon>Cellvibrionales</taxon>
        <taxon>Cellvibrionaceae</taxon>
        <taxon>Umboniibacter</taxon>
    </lineage>
</organism>
<dbReference type="SUPFAM" id="SSF51556">
    <property type="entry name" value="Metallo-dependent hydrolases"/>
    <property type="match status" value="1"/>
</dbReference>
<comment type="catalytic activity">
    <reaction evidence="7">
        <text>4-imidazolone-5-propanoate + H2O = N-formimidoyl-L-glutamate</text>
        <dbReference type="Rhea" id="RHEA:23660"/>
        <dbReference type="ChEBI" id="CHEBI:15377"/>
        <dbReference type="ChEBI" id="CHEBI:58928"/>
        <dbReference type="ChEBI" id="CHEBI:77893"/>
        <dbReference type="EC" id="3.5.2.7"/>
    </reaction>
</comment>
<gene>
    <name evidence="7" type="primary">hutI</name>
    <name evidence="9" type="ORF">DFR27_1339</name>
</gene>
<evidence type="ECO:0000313" key="10">
    <source>
        <dbReference type="Proteomes" id="UP000267187"/>
    </source>
</evidence>
<feature type="binding site" evidence="7">
    <location>
        <position position="144"/>
    </location>
    <ligand>
        <name>4-imidazolone-5-propanoate</name>
        <dbReference type="ChEBI" id="CHEBI:77893"/>
    </ligand>
</feature>
<dbReference type="EC" id="3.5.2.7" evidence="1 7"/>
<dbReference type="InterPro" id="IPR032466">
    <property type="entry name" value="Metal_Hydrolase"/>
</dbReference>
<dbReference type="SUPFAM" id="SSF51338">
    <property type="entry name" value="Composite domain of metallo-dependent hydrolases"/>
    <property type="match status" value="1"/>
</dbReference>
<proteinExistence type="inferred from homology"/>
<dbReference type="NCBIfam" id="TIGR01224">
    <property type="entry name" value="hutI"/>
    <property type="match status" value="1"/>
</dbReference>
<feature type="binding site" evidence="7">
    <location>
        <position position="242"/>
    </location>
    <ligand>
        <name>Fe(3+)</name>
        <dbReference type="ChEBI" id="CHEBI:29034"/>
    </ligand>
</feature>
<dbReference type="Gene3D" id="3.20.20.140">
    <property type="entry name" value="Metal-dependent hydrolases"/>
    <property type="match status" value="1"/>
</dbReference>
<dbReference type="FunFam" id="3.20.20.140:FF:000007">
    <property type="entry name" value="Imidazolonepropionase"/>
    <property type="match status" value="1"/>
</dbReference>
<comment type="similarity">
    <text evidence="7">Belongs to the metallo-dependent hydrolases superfamily. HutI family.</text>
</comment>
<dbReference type="InterPro" id="IPR006680">
    <property type="entry name" value="Amidohydro-rel"/>
</dbReference>
<keyword evidence="6 7" id="KW-0408">Iron</keyword>
<evidence type="ECO:0000313" key="9">
    <source>
        <dbReference type="EMBL" id="RMA79983.1"/>
    </source>
</evidence>
<name>A0A3M0A4M1_9GAMM</name>
<keyword evidence="5 7" id="KW-0862">Zinc</keyword>
<feature type="binding site" evidence="7">
    <location>
        <position position="317"/>
    </location>
    <ligand>
        <name>Zn(2+)</name>
        <dbReference type="ChEBI" id="CHEBI:29105"/>
    </ligand>
</feature>
<feature type="binding site" evidence="7">
    <location>
        <position position="144"/>
    </location>
    <ligand>
        <name>N-formimidoyl-L-glutamate</name>
        <dbReference type="ChEBI" id="CHEBI:58928"/>
    </ligand>
</feature>
<sequence length="407" mass="43462">MFFDLIIKNANLALTGNTVNSAELNCLYGASVGIKDGIIEAIWEADKAQEASSSKVIDASGQWLLPGFLDCHTHLVFAGNRADEFARRARGESYQQIAASGGGILSTVRATREASEDELFEVSLVRAKALVSGGVTHLEIKSGYGLDWDNEAKMLRVAQRIGTALNIEVSCTYLGAHALPPEYSTNRAAYVDIICNNHLPKLAQLKLASAVDMFCEGIGFNASECERIICAAQALGLKIKAHAEQLSRSGGAALIAQYQGLSADHIEYLSLPDIKAMAKNNVVGVLLPGAFYTLNDTQKPPIDALRNAGVTLAVSTDLNPGSSPIGSLLLVANMAVNQFQLTIEEALWGITLHAAKALGIEDSRGSIAVGKRADVCLWPIETPEQLIVEIGLHAPTKIWSAGREINL</sequence>
<dbReference type="GO" id="GO:0005506">
    <property type="term" value="F:iron ion binding"/>
    <property type="evidence" value="ECO:0007669"/>
    <property type="project" value="UniProtKB-UniRule"/>
</dbReference>
<feature type="binding site" evidence="7">
    <location>
        <position position="317"/>
    </location>
    <ligand>
        <name>Fe(3+)</name>
        <dbReference type="ChEBI" id="CHEBI:29034"/>
    </ligand>
</feature>
<evidence type="ECO:0000259" key="8">
    <source>
        <dbReference type="Pfam" id="PF01979"/>
    </source>
</evidence>
<dbReference type="RefSeq" id="WP_121876675.1">
    <property type="nucleotide sequence ID" value="NZ_REFJ01000003.1"/>
</dbReference>
<accession>A0A3M0A4M1</accession>
<dbReference type="GO" id="GO:0005737">
    <property type="term" value="C:cytoplasm"/>
    <property type="evidence" value="ECO:0007669"/>
    <property type="project" value="UniProtKB-SubCell"/>
</dbReference>
<evidence type="ECO:0000256" key="7">
    <source>
        <dbReference type="HAMAP-Rule" id="MF_00372"/>
    </source>
</evidence>
<feature type="binding site" evidence="7">
    <location>
        <position position="72"/>
    </location>
    <ligand>
        <name>Zn(2+)</name>
        <dbReference type="ChEBI" id="CHEBI:29105"/>
    </ligand>
</feature>
<feature type="binding site" evidence="7">
    <location>
        <position position="245"/>
    </location>
    <ligand>
        <name>4-imidazolone-5-propanoate</name>
        <dbReference type="ChEBI" id="CHEBI:77893"/>
    </ligand>
</feature>
<comment type="function">
    <text evidence="7">Catalyzes the hydrolytic cleavage of the carbon-nitrogen bond in imidazolone-5-propanoate to yield N-formimidoyl-L-glutamate. It is the third step in the universal histidine degradation pathway.</text>
</comment>
<dbReference type="InterPro" id="IPR005920">
    <property type="entry name" value="HutI"/>
</dbReference>
<dbReference type="PANTHER" id="PTHR42752:SF1">
    <property type="entry name" value="IMIDAZOLONEPROPIONASE-RELATED"/>
    <property type="match status" value="1"/>
</dbReference>
<evidence type="ECO:0000256" key="4">
    <source>
        <dbReference type="ARBA" id="ARBA00022808"/>
    </source>
</evidence>
<keyword evidence="7" id="KW-0963">Cytoplasm</keyword>
<evidence type="ECO:0000256" key="2">
    <source>
        <dbReference type="ARBA" id="ARBA00022723"/>
    </source>
</evidence>
<feature type="binding site" evidence="7">
    <location>
        <position position="74"/>
    </location>
    <ligand>
        <name>Zn(2+)</name>
        <dbReference type="ChEBI" id="CHEBI:29105"/>
    </ligand>
</feature>
<dbReference type="Proteomes" id="UP000267187">
    <property type="component" value="Unassembled WGS sequence"/>
</dbReference>
<dbReference type="EMBL" id="REFJ01000003">
    <property type="protein sequence ID" value="RMA79983.1"/>
    <property type="molecule type" value="Genomic_DNA"/>
</dbReference>
<dbReference type="GO" id="GO:0019557">
    <property type="term" value="P:L-histidine catabolic process to glutamate and formate"/>
    <property type="evidence" value="ECO:0007669"/>
    <property type="project" value="UniProtKB-UniPathway"/>
</dbReference>
<feature type="binding site" evidence="7">
    <location>
        <position position="319"/>
    </location>
    <ligand>
        <name>N-formimidoyl-L-glutamate</name>
        <dbReference type="ChEBI" id="CHEBI:58928"/>
    </ligand>
</feature>
<dbReference type="Gene3D" id="2.30.40.10">
    <property type="entry name" value="Urease, subunit C, domain 1"/>
    <property type="match status" value="1"/>
</dbReference>
<comment type="pathway">
    <text evidence="7">Amino-acid degradation; L-histidine degradation into L-glutamate; N-formimidoyl-L-glutamate from L-histidine: step 3/3.</text>
</comment>
<dbReference type="InterPro" id="IPR011059">
    <property type="entry name" value="Metal-dep_hydrolase_composite"/>
</dbReference>
<dbReference type="UniPathway" id="UPA00379">
    <property type="reaction ID" value="UER00551"/>
</dbReference>
<dbReference type="Pfam" id="PF01979">
    <property type="entry name" value="Amidohydro_1"/>
    <property type="match status" value="1"/>
</dbReference>
<keyword evidence="3 7" id="KW-0378">Hydrolase</keyword>
<dbReference type="OrthoDB" id="9776455at2"/>
<feature type="binding site" evidence="7">
    <location>
        <position position="242"/>
    </location>
    <ligand>
        <name>Zn(2+)</name>
        <dbReference type="ChEBI" id="CHEBI:29105"/>
    </ligand>
</feature>
<evidence type="ECO:0000256" key="3">
    <source>
        <dbReference type="ARBA" id="ARBA00022801"/>
    </source>
</evidence>
<dbReference type="AlphaFoldDB" id="A0A3M0A4M1"/>
<reference evidence="9 10" key="1">
    <citation type="submission" date="2018-10" db="EMBL/GenBank/DDBJ databases">
        <title>Genomic Encyclopedia of Type Strains, Phase IV (KMG-IV): sequencing the most valuable type-strain genomes for metagenomic binning, comparative biology and taxonomic classification.</title>
        <authorList>
            <person name="Goeker M."/>
        </authorList>
    </citation>
    <scope>NUCLEOTIDE SEQUENCE [LARGE SCALE GENOMIC DNA]</scope>
    <source>
        <strain evidence="9 10">DSM 25080</strain>
    </source>
</reference>
<keyword evidence="10" id="KW-1185">Reference proteome</keyword>
<comment type="cofactor">
    <cofactor evidence="7">
        <name>Zn(2+)</name>
        <dbReference type="ChEBI" id="CHEBI:29105"/>
    </cofactor>
    <cofactor evidence="7">
        <name>Fe(3+)</name>
        <dbReference type="ChEBI" id="CHEBI:29034"/>
    </cofactor>
    <text evidence="7">Binds 1 zinc or iron ion per subunit.</text>
</comment>
<protein>
    <recommendedName>
        <fullName evidence="1 7">Imidazolonepropionase</fullName>
        <ecNumber evidence="1 7">3.5.2.7</ecNumber>
    </recommendedName>
    <alternativeName>
        <fullName evidence="7">Imidazolone-5-propionate hydrolase</fullName>
    </alternativeName>
</protein>
<feature type="binding site" evidence="7">
    <location>
        <position position="177"/>
    </location>
    <ligand>
        <name>4-imidazolone-5-propanoate</name>
        <dbReference type="ChEBI" id="CHEBI:77893"/>
    </ligand>
</feature>
<dbReference type="GO" id="GO:0008270">
    <property type="term" value="F:zinc ion binding"/>
    <property type="evidence" value="ECO:0007669"/>
    <property type="project" value="UniProtKB-UniRule"/>
</dbReference>
<dbReference type="HAMAP" id="MF_00372">
    <property type="entry name" value="HutI"/>
    <property type="match status" value="1"/>
</dbReference>
<evidence type="ECO:0000256" key="5">
    <source>
        <dbReference type="ARBA" id="ARBA00022833"/>
    </source>
</evidence>
<keyword evidence="4 7" id="KW-0369">Histidine metabolism</keyword>
<feature type="binding site" evidence="7">
    <location>
        <position position="321"/>
    </location>
    <ligand>
        <name>N-formimidoyl-L-glutamate</name>
        <dbReference type="ChEBI" id="CHEBI:58928"/>
    </ligand>
</feature>
<feature type="domain" description="Amidohydrolase-related" evidence="8">
    <location>
        <begin position="64"/>
        <end position="378"/>
    </location>
</feature>
<feature type="binding site" evidence="7">
    <location>
        <position position="81"/>
    </location>
    <ligand>
        <name>4-imidazolone-5-propanoate</name>
        <dbReference type="ChEBI" id="CHEBI:77893"/>
    </ligand>
</feature>
<comment type="subcellular location">
    <subcellularLocation>
        <location evidence="7">Cytoplasm</location>
    </subcellularLocation>
</comment>
<evidence type="ECO:0000256" key="1">
    <source>
        <dbReference type="ARBA" id="ARBA00012864"/>
    </source>
</evidence>